<keyword evidence="3" id="KW-1185">Reference proteome</keyword>
<sequence>MGATSELYSYVSIGRKSTYPIPGESDWSKPQQELAQVQFPGNRTGRPPAASEAAEQQQPPEAAEAACGGAWPPPVATAQQGPLPASAAAILLLLWLAPVRSDRTGARDRMSNMVPSVASQSRLLFDPWGIGLEPAKAGTTFLLLWLAPVRFPGDWTGMPPAATA</sequence>
<dbReference type="AlphaFoldDB" id="A0A2N5T858"/>
<accession>A0A2N5T858</accession>
<evidence type="ECO:0000256" key="1">
    <source>
        <dbReference type="SAM" id="MobiDB-lite"/>
    </source>
</evidence>
<evidence type="ECO:0000313" key="3">
    <source>
        <dbReference type="Proteomes" id="UP000235388"/>
    </source>
</evidence>
<dbReference type="EMBL" id="PGCJ01000781">
    <property type="protein sequence ID" value="PLW21674.1"/>
    <property type="molecule type" value="Genomic_DNA"/>
</dbReference>
<reference evidence="2 3" key="1">
    <citation type="submission" date="2017-11" db="EMBL/GenBank/DDBJ databases">
        <title>De novo assembly and phasing of dikaryotic genomes from two isolates of Puccinia coronata f. sp. avenae, the causal agent of oat crown rust.</title>
        <authorList>
            <person name="Miller M.E."/>
            <person name="Zhang Y."/>
            <person name="Omidvar V."/>
            <person name="Sperschneider J."/>
            <person name="Schwessinger B."/>
            <person name="Raley C."/>
            <person name="Palmer J.M."/>
            <person name="Garnica D."/>
            <person name="Upadhyaya N."/>
            <person name="Rathjen J."/>
            <person name="Taylor J.M."/>
            <person name="Park R.F."/>
            <person name="Dodds P.N."/>
            <person name="Hirsch C.D."/>
            <person name="Kianian S.F."/>
            <person name="Figueroa M."/>
        </authorList>
    </citation>
    <scope>NUCLEOTIDE SEQUENCE [LARGE SCALE GENOMIC DNA]</scope>
    <source>
        <strain evidence="2">12NC29</strain>
    </source>
</reference>
<feature type="compositionally biased region" description="Low complexity" evidence="1">
    <location>
        <begin position="47"/>
        <end position="66"/>
    </location>
</feature>
<comment type="caution">
    <text evidence="2">The sequence shown here is derived from an EMBL/GenBank/DDBJ whole genome shotgun (WGS) entry which is preliminary data.</text>
</comment>
<feature type="compositionally biased region" description="Polar residues" evidence="1">
    <location>
        <begin position="28"/>
        <end position="41"/>
    </location>
</feature>
<evidence type="ECO:0000313" key="2">
    <source>
        <dbReference type="EMBL" id="PLW21674.1"/>
    </source>
</evidence>
<proteinExistence type="predicted"/>
<dbReference type="Proteomes" id="UP000235388">
    <property type="component" value="Unassembled WGS sequence"/>
</dbReference>
<gene>
    <name evidence="2" type="ORF">PCANC_03174</name>
</gene>
<organism evidence="2 3">
    <name type="scientific">Puccinia coronata f. sp. avenae</name>
    <dbReference type="NCBI Taxonomy" id="200324"/>
    <lineage>
        <taxon>Eukaryota</taxon>
        <taxon>Fungi</taxon>
        <taxon>Dikarya</taxon>
        <taxon>Basidiomycota</taxon>
        <taxon>Pucciniomycotina</taxon>
        <taxon>Pucciniomycetes</taxon>
        <taxon>Pucciniales</taxon>
        <taxon>Pucciniaceae</taxon>
        <taxon>Puccinia</taxon>
    </lineage>
</organism>
<name>A0A2N5T858_9BASI</name>
<protein>
    <submittedName>
        <fullName evidence="2">Uncharacterized protein</fullName>
    </submittedName>
</protein>
<feature type="region of interest" description="Disordered" evidence="1">
    <location>
        <begin position="17"/>
        <end position="79"/>
    </location>
</feature>